<sequence>AAADPPSAVGAAAAASAAAVADGPLAPEAAASPPPAAAAAVLHADSAPTSAPRSPLSSAASSASTPARKAQAKKGRCFACHLRVPLVKQTTNRCRCDYVFCDAHRYPDKHSCEFDFKASDRVNLEKHNPKLNERRKGGLSFTRID</sequence>
<evidence type="ECO:0000259" key="6">
    <source>
        <dbReference type="PROSITE" id="PS51039"/>
    </source>
</evidence>
<organism evidence="7 8">
    <name type="scientific">Coemansia biformis</name>
    <dbReference type="NCBI Taxonomy" id="1286918"/>
    <lineage>
        <taxon>Eukaryota</taxon>
        <taxon>Fungi</taxon>
        <taxon>Fungi incertae sedis</taxon>
        <taxon>Zoopagomycota</taxon>
        <taxon>Kickxellomycotina</taxon>
        <taxon>Kickxellomycetes</taxon>
        <taxon>Kickxellales</taxon>
        <taxon>Kickxellaceae</taxon>
        <taxon>Coemansia</taxon>
    </lineage>
</organism>
<feature type="domain" description="AN1-type" evidence="6">
    <location>
        <begin position="71"/>
        <end position="120"/>
    </location>
</feature>
<evidence type="ECO:0000256" key="1">
    <source>
        <dbReference type="ARBA" id="ARBA00022723"/>
    </source>
</evidence>
<keyword evidence="2 4" id="KW-0863">Zinc-finger</keyword>
<dbReference type="Proteomes" id="UP001143981">
    <property type="component" value="Unassembled WGS sequence"/>
</dbReference>
<reference evidence="7" key="1">
    <citation type="submission" date="2022-07" db="EMBL/GenBank/DDBJ databases">
        <title>Phylogenomic reconstructions and comparative analyses of Kickxellomycotina fungi.</title>
        <authorList>
            <person name="Reynolds N.K."/>
            <person name="Stajich J.E."/>
            <person name="Barry K."/>
            <person name="Grigoriev I.V."/>
            <person name="Crous P."/>
            <person name="Smith M.E."/>
        </authorList>
    </citation>
    <scope>NUCLEOTIDE SEQUENCE</scope>
    <source>
        <strain evidence="7">BCRC 34381</strain>
    </source>
</reference>
<protein>
    <recommendedName>
        <fullName evidence="6">AN1-type domain-containing protein</fullName>
    </recommendedName>
</protein>
<dbReference type="EMBL" id="JANBOI010000957">
    <property type="protein sequence ID" value="KAJ1727873.1"/>
    <property type="molecule type" value="Genomic_DNA"/>
</dbReference>
<feature type="non-terminal residue" evidence="7">
    <location>
        <position position="1"/>
    </location>
</feature>
<evidence type="ECO:0000313" key="8">
    <source>
        <dbReference type="Proteomes" id="UP001143981"/>
    </source>
</evidence>
<dbReference type="SMART" id="SM00154">
    <property type="entry name" value="ZnF_AN1"/>
    <property type="match status" value="1"/>
</dbReference>
<comment type="caution">
    <text evidence="7">The sequence shown here is derived from an EMBL/GenBank/DDBJ whole genome shotgun (WGS) entry which is preliminary data.</text>
</comment>
<evidence type="ECO:0000256" key="3">
    <source>
        <dbReference type="ARBA" id="ARBA00022833"/>
    </source>
</evidence>
<dbReference type="GO" id="GO:0008270">
    <property type="term" value="F:zinc ion binding"/>
    <property type="evidence" value="ECO:0007669"/>
    <property type="project" value="UniProtKB-KW"/>
</dbReference>
<evidence type="ECO:0000256" key="2">
    <source>
        <dbReference type="ARBA" id="ARBA00022771"/>
    </source>
</evidence>
<dbReference type="AlphaFoldDB" id="A0A9W8CXQ0"/>
<proteinExistence type="predicted"/>
<keyword evidence="3" id="KW-0862">Zinc</keyword>
<dbReference type="InterPro" id="IPR050652">
    <property type="entry name" value="AN1_A20_ZnFinger"/>
</dbReference>
<keyword evidence="8" id="KW-1185">Reference proteome</keyword>
<evidence type="ECO:0000313" key="7">
    <source>
        <dbReference type="EMBL" id="KAJ1727873.1"/>
    </source>
</evidence>
<gene>
    <name evidence="7" type="ORF">LPJ61_004346</name>
</gene>
<evidence type="ECO:0000256" key="5">
    <source>
        <dbReference type="SAM" id="MobiDB-lite"/>
    </source>
</evidence>
<dbReference type="SUPFAM" id="SSF118310">
    <property type="entry name" value="AN1-like Zinc finger"/>
    <property type="match status" value="1"/>
</dbReference>
<dbReference type="InterPro" id="IPR000058">
    <property type="entry name" value="Znf_AN1"/>
</dbReference>
<evidence type="ECO:0000256" key="4">
    <source>
        <dbReference type="PROSITE-ProRule" id="PRU00449"/>
    </source>
</evidence>
<dbReference type="OrthoDB" id="428577at2759"/>
<dbReference type="PANTHER" id="PTHR10634">
    <property type="entry name" value="AN1-TYPE ZINC FINGER PROTEIN"/>
    <property type="match status" value="1"/>
</dbReference>
<dbReference type="Gene3D" id="4.10.1110.10">
    <property type="entry name" value="AN1-like Zinc finger"/>
    <property type="match status" value="1"/>
</dbReference>
<accession>A0A9W8CXQ0</accession>
<dbReference type="PROSITE" id="PS51039">
    <property type="entry name" value="ZF_AN1"/>
    <property type="match status" value="1"/>
</dbReference>
<keyword evidence="1" id="KW-0479">Metal-binding</keyword>
<feature type="region of interest" description="Disordered" evidence="5">
    <location>
        <begin position="25"/>
        <end position="67"/>
    </location>
</feature>
<dbReference type="InterPro" id="IPR035896">
    <property type="entry name" value="AN1-like_Znf"/>
</dbReference>
<name>A0A9W8CXQ0_9FUNG</name>